<feature type="coiled-coil region" evidence="16">
    <location>
        <begin position="264"/>
        <end position="324"/>
    </location>
</feature>
<dbReference type="Gene3D" id="3.40.50.300">
    <property type="entry name" value="P-loop containing nucleotide triphosphate hydrolases"/>
    <property type="match status" value="1"/>
</dbReference>
<dbReference type="NCBIfam" id="TIGR01007">
    <property type="entry name" value="eps_fam"/>
    <property type="match status" value="1"/>
</dbReference>
<keyword evidence="5" id="KW-1003">Cell membrane</keyword>
<evidence type="ECO:0000256" key="16">
    <source>
        <dbReference type="SAM" id="Coils"/>
    </source>
</evidence>
<evidence type="ECO:0000256" key="17">
    <source>
        <dbReference type="SAM" id="MobiDB-lite"/>
    </source>
</evidence>
<proteinExistence type="inferred from homology"/>
<keyword evidence="8 18" id="KW-0812">Transmembrane</keyword>
<comment type="similarity">
    <text evidence="2">Belongs to the CpsD/CapB family.</text>
</comment>
<keyword evidence="13 18" id="KW-0472">Membrane</keyword>
<dbReference type="EMBL" id="JSZA02000007">
    <property type="protein sequence ID" value="KHD08617.1"/>
    <property type="molecule type" value="Genomic_DNA"/>
</dbReference>
<dbReference type="AlphaFoldDB" id="A0A0A6S4Z5"/>
<keyword evidence="11" id="KW-0067">ATP-binding</keyword>
<keyword evidence="6" id="KW-0997">Cell inner membrane</keyword>
<keyword evidence="10" id="KW-0418">Kinase</keyword>
<evidence type="ECO:0000256" key="15">
    <source>
        <dbReference type="ARBA" id="ARBA00051245"/>
    </source>
</evidence>
<dbReference type="InterPro" id="IPR003856">
    <property type="entry name" value="LPS_length_determ_N"/>
</dbReference>
<comment type="caution">
    <text evidence="22">The sequence shown here is derived from an EMBL/GenBank/DDBJ whole genome shotgun (WGS) entry which is preliminary data.</text>
</comment>
<evidence type="ECO:0000256" key="14">
    <source>
        <dbReference type="ARBA" id="ARBA00023137"/>
    </source>
</evidence>
<keyword evidence="23" id="KW-1185">Reference proteome</keyword>
<keyword evidence="12 18" id="KW-1133">Transmembrane helix</keyword>
<reference evidence="22 23" key="1">
    <citation type="journal article" date="2016" name="Front. Microbiol.">
        <title>Single-Cell (Meta-)Genomics of a Dimorphic Candidatus Thiomargarita nelsonii Reveals Genomic Plasticity.</title>
        <authorList>
            <person name="Flood B.E."/>
            <person name="Fliss P."/>
            <person name="Jones D.S."/>
            <person name="Dick G.J."/>
            <person name="Jain S."/>
            <person name="Kaster A.K."/>
            <person name="Winkel M."/>
            <person name="Mussmann M."/>
            <person name="Bailey J."/>
        </authorList>
    </citation>
    <scope>NUCLEOTIDE SEQUENCE [LARGE SCALE GENOMIC DNA]</scope>
    <source>
        <strain evidence="22">Hydrate Ridge</strain>
    </source>
</reference>
<dbReference type="InterPro" id="IPR025669">
    <property type="entry name" value="AAA_dom"/>
</dbReference>
<comment type="similarity">
    <text evidence="3">Belongs to the etk/wzc family.</text>
</comment>
<evidence type="ECO:0000256" key="11">
    <source>
        <dbReference type="ARBA" id="ARBA00022840"/>
    </source>
</evidence>
<keyword evidence="14" id="KW-0829">Tyrosine-protein kinase</keyword>
<evidence type="ECO:0000256" key="3">
    <source>
        <dbReference type="ARBA" id="ARBA00008883"/>
    </source>
</evidence>
<feature type="coiled-coil region" evidence="16">
    <location>
        <begin position="354"/>
        <end position="398"/>
    </location>
</feature>
<dbReference type="Pfam" id="PF13807">
    <property type="entry name" value="GNVR"/>
    <property type="match status" value="1"/>
</dbReference>
<comment type="catalytic activity">
    <reaction evidence="15">
        <text>L-tyrosyl-[protein] + ATP = O-phospho-L-tyrosyl-[protein] + ADP + H(+)</text>
        <dbReference type="Rhea" id="RHEA:10596"/>
        <dbReference type="Rhea" id="RHEA-COMP:10136"/>
        <dbReference type="Rhea" id="RHEA-COMP:20101"/>
        <dbReference type="ChEBI" id="CHEBI:15378"/>
        <dbReference type="ChEBI" id="CHEBI:30616"/>
        <dbReference type="ChEBI" id="CHEBI:46858"/>
        <dbReference type="ChEBI" id="CHEBI:61978"/>
        <dbReference type="ChEBI" id="CHEBI:456216"/>
        <dbReference type="EC" id="2.7.10.2"/>
    </reaction>
</comment>
<keyword evidence="7" id="KW-0808">Transferase</keyword>
<keyword evidence="16" id="KW-0175">Coiled coil</keyword>
<dbReference type="GO" id="GO:0004715">
    <property type="term" value="F:non-membrane spanning protein tyrosine kinase activity"/>
    <property type="evidence" value="ECO:0007669"/>
    <property type="project" value="UniProtKB-EC"/>
</dbReference>
<dbReference type="InterPro" id="IPR050445">
    <property type="entry name" value="Bact_polysacc_biosynth/exp"/>
</dbReference>
<evidence type="ECO:0000256" key="5">
    <source>
        <dbReference type="ARBA" id="ARBA00022475"/>
    </source>
</evidence>
<dbReference type="Pfam" id="PF02706">
    <property type="entry name" value="Wzz"/>
    <property type="match status" value="1"/>
</dbReference>
<dbReference type="InterPro" id="IPR032807">
    <property type="entry name" value="GNVR"/>
</dbReference>
<evidence type="ECO:0000256" key="13">
    <source>
        <dbReference type="ARBA" id="ARBA00023136"/>
    </source>
</evidence>
<dbReference type="InterPro" id="IPR027417">
    <property type="entry name" value="P-loop_NTPase"/>
</dbReference>
<evidence type="ECO:0000256" key="8">
    <source>
        <dbReference type="ARBA" id="ARBA00022692"/>
    </source>
</evidence>
<evidence type="ECO:0000313" key="23">
    <source>
        <dbReference type="Proteomes" id="UP000030428"/>
    </source>
</evidence>
<evidence type="ECO:0000256" key="6">
    <source>
        <dbReference type="ARBA" id="ARBA00022519"/>
    </source>
</evidence>
<gene>
    <name evidence="22" type="ORF">PN36_02635</name>
</gene>
<accession>A0A0A6S4Z5</accession>
<name>A0A0A6S4Z5_9GAMM</name>
<dbReference type="InterPro" id="IPR005702">
    <property type="entry name" value="Wzc-like_C"/>
</dbReference>
<organism evidence="22 23">
    <name type="scientific">Candidatus Thiomargarita nelsonii</name>
    <dbReference type="NCBI Taxonomy" id="1003181"/>
    <lineage>
        <taxon>Bacteria</taxon>
        <taxon>Pseudomonadati</taxon>
        <taxon>Pseudomonadota</taxon>
        <taxon>Gammaproteobacteria</taxon>
        <taxon>Thiotrichales</taxon>
        <taxon>Thiotrichaceae</taxon>
        <taxon>Thiomargarita</taxon>
    </lineage>
</organism>
<feature type="domain" description="Tyrosine-protein kinase G-rich" evidence="21">
    <location>
        <begin position="394"/>
        <end position="468"/>
    </location>
</feature>
<evidence type="ECO:0000313" key="22">
    <source>
        <dbReference type="EMBL" id="KHD08617.1"/>
    </source>
</evidence>
<dbReference type="SUPFAM" id="SSF52540">
    <property type="entry name" value="P-loop containing nucleoside triphosphate hydrolases"/>
    <property type="match status" value="1"/>
</dbReference>
<dbReference type="PANTHER" id="PTHR32309">
    <property type="entry name" value="TYROSINE-PROTEIN KINASE"/>
    <property type="match status" value="1"/>
</dbReference>
<evidence type="ECO:0000256" key="4">
    <source>
        <dbReference type="ARBA" id="ARBA00011903"/>
    </source>
</evidence>
<evidence type="ECO:0000256" key="2">
    <source>
        <dbReference type="ARBA" id="ARBA00007316"/>
    </source>
</evidence>
<keyword evidence="9" id="KW-0547">Nucleotide-binding</keyword>
<dbReference type="Proteomes" id="UP000030428">
    <property type="component" value="Unassembled WGS sequence"/>
</dbReference>
<feature type="region of interest" description="Disordered" evidence="17">
    <location>
        <begin position="126"/>
        <end position="151"/>
    </location>
</feature>
<evidence type="ECO:0000256" key="7">
    <source>
        <dbReference type="ARBA" id="ARBA00022679"/>
    </source>
</evidence>
<feature type="domain" description="Polysaccharide chain length determinant N-terminal" evidence="19">
    <location>
        <begin position="19"/>
        <end position="109"/>
    </location>
</feature>
<dbReference type="GO" id="GO:0005524">
    <property type="term" value="F:ATP binding"/>
    <property type="evidence" value="ECO:0007669"/>
    <property type="project" value="UniProtKB-KW"/>
</dbReference>
<dbReference type="CDD" id="cd05387">
    <property type="entry name" value="BY-kinase"/>
    <property type="match status" value="1"/>
</dbReference>
<protein>
    <recommendedName>
        <fullName evidence="4">non-specific protein-tyrosine kinase</fullName>
        <ecNumber evidence="4">2.7.10.2</ecNumber>
    </recommendedName>
</protein>
<feature type="transmembrane region" description="Helical" evidence="18">
    <location>
        <begin position="450"/>
        <end position="469"/>
    </location>
</feature>
<evidence type="ECO:0000259" key="19">
    <source>
        <dbReference type="Pfam" id="PF02706"/>
    </source>
</evidence>
<dbReference type="GO" id="GO:0005886">
    <property type="term" value="C:plasma membrane"/>
    <property type="evidence" value="ECO:0007669"/>
    <property type="project" value="UniProtKB-SubCell"/>
</dbReference>
<evidence type="ECO:0000256" key="1">
    <source>
        <dbReference type="ARBA" id="ARBA00004429"/>
    </source>
</evidence>
<dbReference type="PANTHER" id="PTHR32309:SF13">
    <property type="entry name" value="FERRIC ENTEROBACTIN TRANSPORT PROTEIN FEPE"/>
    <property type="match status" value="1"/>
</dbReference>
<evidence type="ECO:0000256" key="12">
    <source>
        <dbReference type="ARBA" id="ARBA00022989"/>
    </source>
</evidence>
<sequence>MVGDEQAKSATENDTKEKKFDFRTYWHTINKHKWIILGLTLLIGLFTALKTASLPHIYRSTALLLIEFNQANVISIKEIYGLGSRTQAYYQTQLKILKSRVLAEKLVDRLNLLKYHQAKDTVQQSGSSWLPGVWSPPEEASPTTTADEKGRRNALVEDVMESLSIQAVRNSQLVAISFESTDPKLAADVPNALAEIYIENDLEAKLAMTNKAAEWLSIRLEGLREKLSESEKTLQQYIESQGLVNVAGVKTLATKQIEETAGTLVEAHLQLAQVENMYKQVQKLRGQSSTAFESIPAIVNHPLIQNLKQAELEAARKISELRERYGQKHPQIVAAQAELKATKKHIATQIRRAVDRITKEYDLARANVRTLENILEQNKNKIQAINRKEYQLSALEREVEVNRKLYDLFFTRFKETDASQDVQALQSTVGRVIEPAIIASIPYKPQKKRIVVISLILGLLFSTLLAFFLEYLDNTLKNPEDIEQKLGLPLLTALPKLKIGKTDNKMKAMWMFVKEPKSAFAESVRTARTGIMLSNLDNKHKVLIVTSSIPNEGKTTFAINQAFALGQMAKTLLIDADMRRPSIAKSLGLNDDGPGLSDLVTGERNLDECIDDHLSQDGRNVDIIPSGVAPPNPLDLLSSERFGEILKELSQKYEYIVIDSAPTIAVSDALVLAKYASGVLYVVKANATPYQLVREGLKRLRQIKAPVHHLVLNQLDIHKPSKYYGYGYGYGKNYYGYYKSYYGEK</sequence>
<evidence type="ECO:0000256" key="9">
    <source>
        <dbReference type="ARBA" id="ARBA00022741"/>
    </source>
</evidence>
<evidence type="ECO:0000259" key="21">
    <source>
        <dbReference type="Pfam" id="PF13807"/>
    </source>
</evidence>
<feature type="transmembrane region" description="Helical" evidence="18">
    <location>
        <begin position="34"/>
        <end position="52"/>
    </location>
</feature>
<comment type="subcellular location">
    <subcellularLocation>
        <location evidence="1">Cell inner membrane</location>
        <topology evidence="1">Multi-pass membrane protein</topology>
    </subcellularLocation>
</comment>
<dbReference type="Pfam" id="PF13614">
    <property type="entry name" value="AAA_31"/>
    <property type="match status" value="1"/>
</dbReference>
<evidence type="ECO:0000259" key="20">
    <source>
        <dbReference type="Pfam" id="PF13614"/>
    </source>
</evidence>
<evidence type="ECO:0000256" key="10">
    <source>
        <dbReference type="ARBA" id="ARBA00022777"/>
    </source>
</evidence>
<evidence type="ECO:0000256" key="18">
    <source>
        <dbReference type="SAM" id="Phobius"/>
    </source>
</evidence>
<dbReference type="EC" id="2.7.10.2" evidence="4"/>
<feature type="domain" description="AAA" evidence="20">
    <location>
        <begin position="553"/>
        <end position="700"/>
    </location>
</feature>